<dbReference type="PANTHER" id="PTHR13096:SF8">
    <property type="entry name" value="RIBOSOMAL OXYGENASE 1"/>
    <property type="match status" value="1"/>
</dbReference>
<feature type="compositionally biased region" description="Basic residues" evidence="4">
    <location>
        <begin position="512"/>
        <end position="524"/>
    </location>
</feature>
<proteinExistence type="inferred from homology"/>
<keyword evidence="3" id="KW-0223">Dioxygenase</keyword>
<dbReference type="EC" id="1.14.11.-" evidence="3"/>
<dbReference type="SUPFAM" id="SSF51197">
    <property type="entry name" value="Clavaminate synthase-like"/>
    <property type="match status" value="1"/>
</dbReference>
<evidence type="ECO:0000256" key="4">
    <source>
        <dbReference type="SAM" id="MobiDB-lite"/>
    </source>
</evidence>
<keyword evidence="3" id="KW-0539">Nucleus</keyword>
<accession>A0A7S4B1F3</accession>
<dbReference type="InterPro" id="IPR003347">
    <property type="entry name" value="JmjC_dom"/>
</dbReference>
<comment type="function">
    <text evidence="3">Oxygenase that can act as both a histone lysine demethylase and a ribosomal histidine hydroxylase.</text>
</comment>
<feature type="chain" id="PRO_5031153341" description="Bifunctional lysine-specific demethylase and histidyl-hydroxylase" evidence="5">
    <location>
        <begin position="21"/>
        <end position="524"/>
    </location>
</feature>
<evidence type="ECO:0000313" key="7">
    <source>
        <dbReference type="EMBL" id="CAE0749773.1"/>
    </source>
</evidence>
<keyword evidence="1 3" id="KW-0479">Metal-binding</keyword>
<sequence>MPRMLPRGLSSVMLLGCASAALVPAPSSRALLNPAWSALRPRGAKMSAAVQLEDIKAAPPPALTPFSLAEAVSIQGFPELPWRYALRNLVTDETFLEQGWARRPFKLKQEWEFAVNAYTMGDVERDVSMLPAQFVAHGMQWGNGIYNKPMDAGFSFEDVSRTMSGATVVMLNAGFIVPSLAKVSLATLEATRLPIWLNVYLTRPGLASSTQLHTDKQDVLVVQTTGRKRWRVYAPPEPAEAAELDPFARGKGTDQMDASKLKLLVDTVMAPGQVLYIPAAFPHETDTVGETVSEKESSVHLTIGIDTHLWGLSWAQARATALQRAGLPASLSDGASVNCLPLDRWSSLHSPLPVGFAAARYLSPLCHGDGGLSAARAEKALCAAISDELARRMAEAEPTRWGSAAAVLDAVPVSDVTKRMLEHHRAVLAQQTRMYLRAAHSAPRSSRDRAAAQAALFEDMDELDLSMSQLDAWGRGAEASQTPTAVAASPVGNSPAPAAKSGGFGAAAAPTRKAKGGKKKSKAR</sequence>
<feature type="compositionally biased region" description="Low complexity" evidence="4">
    <location>
        <begin position="495"/>
        <end position="511"/>
    </location>
</feature>
<comment type="subcellular location">
    <subcellularLocation>
        <location evidence="3">Nucleus</location>
    </subcellularLocation>
</comment>
<reference evidence="7" key="1">
    <citation type="submission" date="2021-01" db="EMBL/GenBank/DDBJ databases">
        <authorList>
            <person name="Corre E."/>
            <person name="Pelletier E."/>
            <person name="Niang G."/>
            <person name="Scheremetjew M."/>
            <person name="Finn R."/>
            <person name="Kale V."/>
            <person name="Holt S."/>
            <person name="Cochrane G."/>
            <person name="Meng A."/>
            <person name="Brown T."/>
            <person name="Cohen L."/>
        </authorList>
    </citation>
    <scope>NUCLEOTIDE SEQUENCE</scope>
    <source>
        <strain evidence="7">CCMP645</strain>
    </source>
</reference>
<keyword evidence="5" id="KW-0732">Signal</keyword>
<dbReference type="GO" id="GO:0032453">
    <property type="term" value="F:histone H3K4 demethylase activity"/>
    <property type="evidence" value="ECO:0007669"/>
    <property type="project" value="TreeGrafter"/>
</dbReference>
<feature type="signal peptide" evidence="5">
    <location>
        <begin position="1"/>
        <end position="20"/>
    </location>
</feature>
<keyword evidence="3" id="KW-0805">Transcription regulation</keyword>
<gene>
    <name evidence="7" type="ORF">PCAR00345_LOCUS2357</name>
</gene>
<name>A0A7S4B1F3_CHRCT</name>
<organism evidence="7">
    <name type="scientific">Chrysotila carterae</name>
    <name type="common">Marine alga</name>
    <name type="synonym">Syracosphaera carterae</name>
    <dbReference type="NCBI Taxonomy" id="13221"/>
    <lineage>
        <taxon>Eukaryota</taxon>
        <taxon>Haptista</taxon>
        <taxon>Haptophyta</taxon>
        <taxon>Prymnesiophyceae</taxon>
        <taxon>Isochrysidales</taxon>
        <taxon>Isochrysidaceae</taxon>
        <taxon>Chrysotila</taxon>
    </lineage>
</organism>
<feature type="region of interest" description="Disordered" evidence="4">
    <location>
        <begin position="474"/>
        <end position="524"/>
    </location>
</feature>
<dbReference type="EMBL" id="HBIZ01004263">
    <property type="protein sequence ID" value="CAE0749773.1"/>
    <property type="molecule type" value="Transcribed_RNA"/>
</dbReference>
<keyword evidence="3" id="KW-0804">Transcription</keyword>
<dbReference type="InterPro" id="IPR039994">
    <property type="entry name" value="NO66-like"/>
</dbReference>
<dbReference type="AlphaFoldDB" id="A0A7S4B1F3"/>
<dbReference type="GO" id="GO:0051864">
    <property type="term" value="F:histone H3K36 demethylase activity"/>
    <property type="evidence" value="ECO:0007669"/>
    <property type="project" value="TreeGrafter"/>
</dbReference>
<evidence type="ECO:0000256" key="3">
    <source>
        <dbReference type="RuleBase" id="RU366061"/>
    </source>
</evidence>
<keyword evidence="3" id="KW-0560">Oxidoreductase</keyword>
<evidence type="ECO:0000256" key="5">
    <source>
        <dbReference type="SAM" id="SignalP"/>
    </source>
</evidence>
<evidence type="ECO:0000256" key="2">
    <source>
        <dbReference type="ARBA" id="ARBA00023004"/>
    </source>
</evidence>
<comment type="similarity">
    <text evidence="3">Belongs to the ROX family.</text>
</comment>
<dbReference type="GO" id="GO:0005730">
    <property type="term" value="C:nucleolus"/>
    <property type="evidence" value="ECO:0007669"/>
    <property type="project" value="TreeGrafter"/>
</dbReference>
<comment type="cofactor">
    <cofactor evidence="3">
        <name>Fe(2+)</name>
        <dbReference type="ChEBI" id="CHEBI:29033"/>
    </cofactor>
    <text evidence="3">Binds 1 Fe(2+) ion per subunit.</text>
</comment>
<dbReference type="PANTHER" id="PTHR13096">
    <property type="entry name" value="MINA53 MYC INDUCED NUCLEAR ANTIGEN"/>
    <property type="match status" value="1"/>
</dbReference>
<dbReference type="PROSITE" id="PS51184">
    <property type="entry name" value="JMJC"/>
    <property type="match status" value="1"/>
</dbReference>
<evidence type="ECO:0000259" key="6">
    <source>
        <dbReference type="PROSITE" id="PS51184"/>
    </source>
</evidence>
<feature type="domain" description="JmjC" evidence="6">
    <location>
        <begin position="166"/>
        <end position="322"/>
    </location>
</feature>
<evidence type="ECO:0000256" key="1">
    <source>
        <dbReference type="ARBA" id="ARBA00022723"/>
    </source>
</evidence>
<dbReference type="GO" id="GO:0005506">
    <property type="term" value="F:iron ion binding"/>
    <property type="evidence" value="ECO:0007669"/>
    <property type="project" value="UniProtKB-UniRule"/>
</dbReference>
<keyword evidence="2 3" id="KW-0408">Iron</keyword>
<protein>
    <recommendedName>
        <fullName evidence="3">Bifunctional lysine-specific demethylase and histidyl-hydroxylase</fullName>
        <ecNumber evidence="3">1.14.11.-</ecNumber>
    </recommendedName>
</protein>
<dbReference type="Gene3D" id="2.60.120.650">
    <property type="entry name" value="Cupin"/>
    <property type="match status" value="1"/>
</dbReference>
<dbReference type="Pfam" id="PF08007">
    <property type="entry name" value="JmjC_2"/>
    <property type="match status" value="1"/>
</dbReference>